<reference evidence="6 7" key="1">
    <citation type="submission" date="2018-11" db="EMBL/GenBank/DDBJ databases">
        <title>Genomic Encyclopedia of Type Strains, Phase IV (KMG-IV): sequencing the most valuable type-strain genomes for metagenomic binning, comparative biology and taxonomic classification.</title>
        <authorList>
            <person name="Goeker M."/>
        </authorList>
    </citation>
    <scope>NUCLEOTIDE SEQUENCE [LARGE SCALE GENOMIC DNA]</scope>
    <source>
        <strain evidence="6 7">DSM 25623</strain>
    </source>
</reference>
<dbReference type="PANTHER" id="PTHR30417:SF1">
    <property type="entry name" value="N-ACETYLMURAMOYL-L-ALANINE AMIDASE AMID"/>
    <property type="match status" value="1"/>
</dbReference>
<proteinExistence type="predicted"/>
<keyword evidence="7" id="KW-1185">Reference proteome</keyword>
<evidence type="ECO:0000313" key="6">
    <source>
        <dbReference type="EMBL" id="RPE81161.1"/>
    </source>
</evidence>
<dbReference type="InterPro" id="IPR002502">
    <property type="entry name" value="Amidase_domain"/>
</dbReference>
<comment type="caution">
    <text evidence="6">The sequence shown here is derived from an EMBL/GenBank/DDBJ whole genome shotgun (WGS) entry which is preliminary data.</text>
</comment>
<dbReference type="GO" id="GO:0009253">
    <property type="term" value="P:peptidoglycan catabolic process"/>
    <property type="evidence" value="ECO:0007669"/>
    <property type="project" value="InterPro"/>
</dbReference>
<comment type="catalytic activity">
    <reaction evidence="1">
        <text>Hydrolyzes the link between N-acetylmuramoyl residues and L-amino acid residues in certain cell-wall glycopeptides.</text>
        <dbReference type="EC" id="3.5.1.28"/>
    </reaction>
</comment>
<organism evidence="6 7">
    <name type="scientific">Vulcaniibacterium tengchongense</name>
    <dbReference type="NCBI Taxonomy" id="1273429"/>
    <lineage>
        <taxon>Bacteria</taxon>
        <taxon>Pseudomonadati</taxon>
        <taxon>Pseudomonadota</taxon>
        <taxon>Gammaproteobacteria</taxon>
        <taxon>Lysobacterales</taxon>
        <taxon>Lysobacteraceae</taxon>
        <taxon>Vulcaniibacterium</taxon>
    </lineage>
</organism>
<dbReference type="GO" id="GO:0071555">
    <property type="term" value="P:cell wall organization"/>
    <property type="evidence" value="ECO:0007669"/>
    <property type="project" value="UniProtKB-KW"/>
</dbReference>
<protein>
    <recommendedName>
        <fullName evidence="2">N-acetylmuramoyl-L-alanine amidase</fullName>
        <ecNumber evidence="2">3.5.1.28</ecNumber>
    </recommendedName>
</protein>
<dbReference type="InterPro" id="IPR051206">
    <property type="entry name" value="NAMLAA_amidase_2"/>
</dbReference>
<dbReference type="Proteomes" id="UP000269708">
    <property type="component" value="Unassembled WGS sequence"/>
</dbReference>
<evidence type="ECO:0000256" key="4">
    <source>
        <dbReference type="ARBA" id="ARBA00023316"/>
    </source>
</evidence>
<dbReference type="PANTHER" id="PTHR30417">
    <property type="entry name" value="N-ACETYLMURAMOYL-L-ALANINE AMIDASE AMID"/>
    <property type="match status" value="1"/>
</dbReference>
<dbReference type="GO" id="GO:0009254">
    <property type="term" value="P:peptidoglycan turnover"/>
    <property type="evidence" value="ECO:0007669"/>
    <property type="project" value="TreeGrafter"/>
</dbReference>
<dbReference type="EC" id="3.5.1.28" evidence="2"/>
<dbReference type="OrthoDB" id="9794842at2"/>
<dbReference type="SUPFAM" id="SSF55846">
    <property type="entry name" value="N-acetylmuramoyl-L-alanine amidase-like"/>
    <property type="match status" value="1"/>
</dbReference>
<dbReference type="RefSeq" id="WP_123768737.1">
    <property type="nucleotide sequence ID" value="NZ_RKQN01000001.1"/>
</dbReference>
<feature type="domain" description="N-acetylmuramoyl-L-alanine amidase" evidence="5">
    <location>
        <begin position="18"/>
        <end position="161"/>
    </location>
</feature>
<name>A0A3N4VPM8_9GAMM</name>
<sequence length="189" mass="21242">MSPAPSALRIVHDPLPYEARLDARALDRIDLAVIHCTELPDLATARRYGEEVRYGSGTGNSGHYYVDRDGAVHQYVALERVAHHVRGHNARSVGIELVNRGRYPHWLAAAHQAMDEPYPDAQIDALVALLRHLRATLPALRLVAGHEDLDTERVPASDDPSVRVPRKRDPGPLFPWERVLRAVELERLR</sequence>
<dbReference type="Gene3D" id="3.40.80.10">
    <property type="entry name" value="Peptidoglycan recognition protein-like"/>
    <property type="match status" value="1"/>
</dbReference>
<dbReference type="AlphaFoldDB" id="A0A3N4VPM8"/>
<keyword evidence="3" id="KW-0378">Hydrolase</keyword>
<dbReference type="SMART" id="SM00644">
    <property type="entry name" value="Ami_2"/>
    <property type="match status" value="1"/>
</dbReference>
<accession>A0A3N4VPM8</accession>
<dbReference type="CDD" id="cd06583">
    <property type="entry name" value="PGRP"/>
    <property type="match status" value="1"/>
</dbReference>
<dbReference type="Pfam" id="PF01510">
    <property type="entry name" value="Amidase_2"/>
    <property type="match status" value="1"/>
</dbReference>
<gene>
    <name evidence="6" type="ORF">EDC50_0333</name>
</gene>
<evidence type="ECO:0000259" key="5">
    <source>
        <dbReference type="SMART" id="SM00644"/>
    </source>
</evidence>
<dbReference type="EMBL" id="RKQN01000001">
    <property type="protein sequence ID" value="RPE81161.1"/>
    <property type="molecule type" value="Genomic_DNA"/>
</dbReference>
<evidence type="ECO:0000313" key="7">
    <source>
        <dbReference type="Proteomes" id="UP000269708"/>
    </source>
</evidence>
<evidence type="ECO:0000256" key="3">
    <source>
        <dbReference type="ARBA" id="ARBA00022801"/>
    </source>
</evidence>
<dbReference type="InterPro" id="IPR036505">
    <property type="entry name" value="Amidase/PGRP_sf"/>
</dbReference>
<dbReference type="GO" id="GO:0008745">
    <property type="term" value="F:N-acetylmuramoyl-L-alanine amidase activity"/>
    <property type="evidence" value="ECO:0007669"/>
    <property type="project" value="UniProtKB-EC"/>
</dbReference>
<evidence type="ECO:0000256" key="1">
    <source>
        <dbReference type="ARBA" id="ARBA00001561"/>
    </source>
</evidence>
<keyword evidence="4" id="KW-0961">Cell wall biogenesis/degradation</keyword>
<dbReference type="GO" id="GO:0019867">
    <property type="term" value="C:outer membrane"/>
    <property type="evidence" value="ECO:0007669"/>
    <property type="project" value="TreeGrafter"/>
</dbReference>
<evidence type="ECO:0000256" key="2">
    <source>
        <dbReference type="ARBA" id="ARBA00011901"/>
    </source>
</evidence>